<dbReference type="RefSeq" id="WP_272993217.1">
    <property type="nucleotide sequence ID" value="NZ_CAJWRG010000040.1"/>
</dbReference>
<reference evidence="1 2" key="1">
    <citation type="journal article" date="2018" name="Nat. Biotechnol.">
        <title>A standardized bacterial taxonomy based on genome phylogeny substantially revises the tree of life.</title>
        <authorList>
            <person name="Parks D.H."/>
            <person name="Chuvochina M."/>
            <person name="Waite D.W."/>
            <person name="Rinke C."/>
            <person name="Skarshewski A."/>
            <person name="Chaumeil P.A."/>
            <person name="Hugenholtz P."/>
        </authorList>
    </citation>
    <scope>NUCLEOTIDE SEQUENCE [LARGE SCALE GENOMIC DNA]</scope>
    <source>
        <strain evidence="1">UBA8733</strain>
    </source>
</reference>
<dbReference type="EMBL" id="DMAN01000442">
    <property type="protein sequence ID" value="HAE29332.1"/>
    <property type="molecule type" value="Genomic_DNA"/>
</dbReference>
<comment type="caution">
    <text evidence="1">The sequence shown here is derived from an EMBL/GenBank/DDBJ whole genome shotgun (WGS) entry which is preliminary data.</text>
</comment>
<dbReference type="AlphaFoldDB" id="A0A3B9H3P8"/>
<dbReference type="SUPFAM" id="SSF53448">
    <property type="entry name" value="Nucleotide-diphospho-sugar transferases"/>
    <property type="match status" value="1"/>
</dbReference>
<dbReference type="Gene3D" id="3.90.550.10">
    <property type="entry name" value="Spore Coat Polysaccharide Biosynthesis Protein SpsA, Chain A"/>
    <property type="match status" value="1"/>
</dbReference>
<accession>A0A3B9H3P8</accession>
<organism evidence="1 2">
    <name type="scientific">Hyphomonas adhaerens</name>
    <dbReference type="NCBI Taxonomy" id="81029"/>
    <lineage>
        <taxon>Bacteria</taxon>
        <taxon>Pseudomonadati</taxon>
        <taxon>Pseudomonadota</taxon>
        <taxon>Alphaproteobacteria</taxon>
        <taxon>Hyphomonadales</taxon>
        <taxon>Hyphomonadaceae</taxon>
        <taxon>Hyphomonas</taxon>
    </lineage>
</organism>
<evidence type="ECO:0000313" key="1">
    <source>
        <dbReference type="EMBL" id="HAE29332.1"/>
    </source>
</evidence>
<protein>
    <recommendedName>
        <fullName evidence="3">Glycosyl transferase</fullName>
    </recommendedName>
</protein>
<dbReference type="InterPro" id="IPR029044">
    <property type="entry name" value="Nucleotide-diphossugar_trans"/>
</dbReference>
<gene>
    <name evidence="1" type="ORF">DCG58_19400</name>
</gene>
<dbReference type="Proteomes" id="UP000259610">
    <property type="component" value="Unassembled WGS sequence"/>
</dbReference>
<name>A0A3B9H3P8_9PROT</name>
<evidence type="ECO:0000313" key="2">
    <source>
        <dbReference type="Proteomes" id="UP000259610"/>
    </source>
</evidence>
<sequence length="427" mass="47090">MKTGCFTICSRNYLAYALTLRDSLRIAEPELELRIFLADEPVSENPPEGVEILAVSDLSGEDIRDMAWRYNVVEFNTAVKPFCFDYMFDEAGCDAVIYLDPDIQVFAALTAVHEALAGGASCVLTPHILAPLTDEGTPSDIDLMRSGTFNLGFGAFANTPEARDFLRWWGGKLRAHCHIDLQNGLFVDQRFVDFAPSFIERLTVLRDPGYNVAYWNLAHRPVRKEAPGWRAGGQPLVFFHFSGVSPGAPDVFSKHQSHFDMTNIGDAAELVRGYHASLAANGQAHWSTVPYAYGTFATGEPIANPMRRGPPADPADPFAAPNHAHWNAPSERVDQAPGQTITRLMYAIHADRPDLQAKFPLSTAAGRRDFHAWFIAHGAREYRVGEAPLAAALSDSVVRAQTIARHFARLRLAFHRLTDEGNPTDAG</sequence>
<evidence type="ECO:0008006" key="3">
    <source>
        <dbReference type="Google" id="ProtNLM"/>
    </source>
</evidence>
<proteinExistence type="predicted"/>